<accession>A0AAE3V8M2</accession>
<dbReference type="SUPFAM" id="SSF52833">
    <property type="entry name" value="Thioredoxin-like"/>
    <property type="match status" value="1"/>
</dbReference>
<dbReference type="EMBL" id="JAUSTO010000002">
    <property type="protein sequence ID" value="MDQ0151612.1"/>
    <property type="molecule type" value="Genomic_DNA"/>
</dbReference>
<dbReference type="Gene3D" id="3.40.30.10">
    <property type="entry name" value="Glutaredoxin"/>
    <property type="match status" value="1"/>
</dbReference>
<reference evidence="2" key="1">
    <citation type="submission" date="2023-07" db="EMBL/GenBank/DDBJ databases">
        <title>Genomic Encyclopedia of Type Strains, Phase IV (KMG-IV): sequencing the most valuable type-strain genomes for metagenomic binning, comparative biology and taxonomic classification.</title>
        <authorList>
            <person name="Goeker M."/>
        </authorList>
    </citation>
    <scope>NUCLEOTIDE SEQUENCE</scope>
    <source>
        <strain evidence="2">DSM 19659</strain>
    </source>
</reference>
<dbReference type="RefSeq" id="WP_106612966.1">
    <property type="nucleotide sequence ID" value="NZ_JAUSTO010000002.1"/>
</dbReference>
<dbReference type="Pfam" id="PF00462">
    <property type="entry name" value="Glutaredoxin"/>
    <property type="match status" value="1"/>
</dbReference>
<dbReference type="InterPro" id="IPR002109">
    <property type="entry name" value="Glutaredoxin"/>
</dbReference>
<feature type="domain" description="Glutaredoxin" evidence="1">
    <location>
        <begin position="4"/>
        <end position="65"/>
    </location>
</feature>
<name>A0AAE3V8M2_9FIRM</name>
<evidence type="ECO:0000313" key="3">
    <source>
        <dbReference type="Proteomes" id="UP001241537"/>
    </source>
</evidence>
<proteinExistence type="predicted"/>
<dbReference type="InterPro" id="IPR036249">
    <property type="entry name" value="Thioredoxin-like_sf"/>
</dbReference>
<protein>
    <submittedName>
        <fullName evidence="2">Glutaredoxin</fullName>
    </submittedName>
</protein>
<dbReference type="PROSITE" id="PS00195">
    <property type="entry name" value="GLUTAREDOXIN_1"/>
    <property type="match status" value="1"/>
</dbReference>
<dbReference type="Proteomes" id="UP001241537">
    <property type="component" value="Unassembled WGS sequence"/>
</dbReference>
<dbReference type="AlphaFoldDB" id="A0AAE3V8M2"/>
<gene>
    <name evidence="2" type="ORF">J2S20_000292</name>
</gene>
<evidence type="ECO:0000313" key="2">
    <source>
        <dbReference type="EMBL" id="MDQ0151612.1"/>
    </source>
</evidence>
<dbReference type="CDD" id="cd02947">
    <property type="entry name" value="TRX_family"/>
    <property type="match status" value="1"/>
</dbReference>
<comment type="caution">
    <text evidence="2">The sequence shown here is derived from an EMBL/GenBank/DDBJ whole genome shotgun (WGS) entry which is preliminary data.</text>
</comment>
<evidence type="ECO:0000259" key="1">
    <source>
        <dbReference type="Pfam" id="PF00462"/>
    </source>
</evidence>
<organism evidence="2 3">
    <name type="scientific">Moryella indoligenes</name>
    <dbReference type="NCBI Taxonomy" id="371674"/>
    <lineage>
        <taxon>Bacteria</taxon>
        <taxon>Bacillati</taxon>
        <taxon>Bacillota</taxon>
        <taxon>Clostridia</taxon>
        <taxon>Lachnospirales</taxon>
        <taxon>Lachnospiraceae</taxon>
        <taxon>Moryella</taxon>
    </lineage>
</organism>
<sequence>MKKVTVFYLESCPYCKNARRAVEELKAENPRYAEPELEWINEEKQPELAEQYEYFSVPSMFIGKEKLYEAHLGERYEECREHVRQTLEAALK</sequence>
<dbReference type="InterPro" id="IPR011767">
    <property type="entry name" value="GLR_AS"/>
</dbReference>
<keyword evidence="3" id="KW-1185">Reference proteome</keyword>
<dbReference type="PROSITE" id="PS51354">
    <property type="entry name" value="GLUTAREDOXIN_2"/>
    <property type="match status" value="1"/>
</dbReference>